<protein>
    <submittedName>
        <fullName evidence="2">Uncharacterized protein</fullName>
    </submittedName>
</protein>
<dbReference type="EMBL" id="AMZH03007395">
    <property type="protein sequence ID" value="RRT61401.1"/>
    <property type="molecule type" value="Genomic_DNA"/>
</dbReference>
<feature type="region of interest" description="Disordered" evidence="1">
    <location>
        <begin position="62"/>
        <end position="95"/>
    </location>
</feature>
<dbReference type="Proteomes" id="UP000287651">
    <property type="component" value="Unassembled WGS sequence"/>
</dbReference>
<accession>A0A426ZBQ4</accession>
<proteinExistence type="predicted"/>
<comment type="caution">
    <text evidence="2">The sequence shown here is derived from an EMBL/GenBank/DDBJ whole genome shotgun (WGS) entry which is preliminary data.</text>
</comment>
<organism evidence="2 3">
    <name type="scientific">Ensete ventricosum</name>
    <name type="common">Abyssinian banana</name>
    <name type="synonym">Musa ensete</name>
    <dbReference type="NCBI Taxonomy" id="4639"/>
    <lineage>
        <taxon>Eukaryota</taxon>
        <taxon>Viridiplantae</taxon>
        <taxon>Streptophyta</taxon>
        <taxon>Embryophyta</taxon>
        <taxon>Tracheophyta</taxon>
        <taxon>Spermatophyta</taxon>
        <taxon>Magnoliopsida</taxon>
        <taxon>Liliopsida</taxon>
        <taxon>Zingiberales</taxon>
        <taxon>Musaceae</taxon>
        <taxon>Ensete</taxon>
    </lineage>
</organism>
<feature type="compositionally biased region" description="Polar residues" evidence="1">
    <location>
        <begin position="84"/>
        <end position="95"/>
    </location>
</feature>
<reference evidence="2 3" key="1">
    <citation type="journal article" date="2014" name="Agronomy (Basel)">
        <title>A Draft Genome Sequence for Ensete ventricosum, the Drought-Tolerant Tree Against Hunger.</title>
        <authorList>
            <person name="Harrison J."/>
            <person name="Moore K.A."/>
            <person name="Paszkiewicz K."/>
            <person name="Jones T."/>
            <person name="Grant M."/>
            <person name="Ambacheew D."/>
            <person name="Muzemil S."/>
            <person name="Studholme D.J."/>
        </authorList>
    </citation>
    <scope>NUCLEOTIDE SEQUENCE [LARGE SCALE GENOMIC DNA]</scope>
</reference>
<sequence>MYQAVHQGISSDIYPKTPSFTIDRDLADHSNHAPSATLSDDDCFLYGKFHSLYSCEDAGDDFTSESPRYNEDPPPTVFRPTESFFASPTMSNSLL</sequence>
<evidence type="ECO:0000256" key="1">
    <source>
        <dbReference type="SAM" id="MobiDB-lite"/>
    </source>
</evidence>
<dbReference type="AlphaFoldDB" id="A0A426ZBQ4"/>
<name>A0A426ZBQ4_ENSVE</name>
<evidence type="ECO:0000313" key="3">
    <source>
        <dbReference type="Proteomes" id="UP000287651"/>
    </source>
</evidence>
<gene>
    <name evidence="2" type="ORF">B296_00039006</name>
</gene>
<evidence type="ECO:0000313" key="2">
    <source>
        <dbReference type="EMBL" id="RRT61401.1"/>
    </source>
</evidence>